<reference evidence="2" key="1">
    <citation type="submission" date="2022-07" db="EMBL/GenBank/DDBJ databases">
        <title>Fungi with potential for degradation of polypropylene.</title>
        <authorList>
            <person name="Gostincar C."/>
        </authorList>
    </citation>
    <scope>NUCLEOTIDE SEQUENCE</scope>
    <source>
        <strain evidence="2">EXF-13308</strain>
    </source>
</reference>
<feature type="region of interest" description="Disordered" evidence="1">
    <location>
        <begin position="630"/>
        <end position="661"/>
    </location>
</feature>
<evidence type="ECO:0000313" key="3">
    <source>
        <dbReference type="Proteomes" id="UP001174694"/>
    </source>
</evidence>
<feature type="compositionally biased region" description="Low complexity" evidence="1">
    <location>
        <begin position="1293"/>
        <end position="1309"/>
    </location>
</feature>
<protein>
    <submittedName>
        <fullName evidence="2">Uncharacterized protein</fullName>
    </submittedName>
</protein>
<feature type="region of interest" description="Disordered" evidence="1">
    <location>
        <begin position="1"/>
        <end position="45"/>
    </location>
</feature>
<keyword evidence="3" id="KW-1185">Reference proteome</keyword>
<feature type="region of interest" description="Disordered" evidence="1">
    <location>
        <begin position="950"/>
        <end position="1082"/>
    </location>
</feature>
<evidence type="ECO:0000256" key="1">
    <source>
        <dbReference type="SAM" id="MobiDB-lite"/>
    </source>
</evidence>
<organism evidence="2 3">
    <name type="scientific">Pleurostoma richardsiae</name>
    <dbReference type="NCBI Taxonomy" id="41990"/>
    <lineage>
        <taxon>Eukaryota</taxon>
        <taxon>Fungi</taxon>
        <taxon>Dikarya</taxon>
        <taxon>Ascomycota</taxon>
        <taxon>Pezizomycotina</taxon>
        <taxon>Sordariomycetes</taxon>
        <taxon>Sordariomycetidae</taxon>
        <taxon>Calosphaeriales</taxon>
        <taxon>Pleurostomataceae</taxon>
        <taxon>Pleurostoma</taxon>
    </lineage>
</organism>
<feature type="region of interest" description="Disordered" evidence="1">
    <location>
        <begin position="208"/>
        <end position="229"/>
    </location>
</feature>
<feature type="compositionally biased region" description="Basic and acidic residues" evidence="1">
    <location>
        <begin position="1013"/>
        <end position="1026"/>
    </location>
</feature>
<dbReference type="EMBL" id="JANBVO010000055">
    <property type="protein sequence ID" value="KAJ9132615.1"/>
    <property type="molecule type" value="Genomic_DNA"/>
</dbReference>
<feature type="region of interest" description="Disordered" evidence="1">
    <location>
        <begin position="410"/>
        <end position="440"/>
    </location>
</feature>
<feature type="region of interest" description="Disordered" evidence="1">
    <location>
        <begin position="686"/>
        <end position="722"/>
    </location>
</feature>
<feature type="compositionally biased region" description="Basic and acidic residues" evidence="1">
    <location>
        <begin position="208"/>
        <end position="218"/>
    </location>
</feature>
<feature type="compositionally biased region" description="Acidic residues" evidence="1">
    <location>
        <begin position="647"/>
        <end position="658"/>
    </location>
</feature>
<feature type="compositionally biased region" description="Polar residues" evidence="1">
    <location>
        <begin position="965"/>
        <end position="984"/>
    </location>
</feature>
<name>A0AA38R412_9PEZI</name>
<feature type="compositionally biased region" description="Basic residues" evidence="1">
    <location>
        <begin position="219"/>
        <end position="228"/>
    </location>
</feature>
<feature type="region of interest" description="Disordered" evidence="1">
    <location>
        <begin position="1208"/>
        <end position="1364"/>
    </location>
</feature>
<feature type="region of interest" description="Disordered" evidence="1">
    <location>
        <begin position="310"/>
        <end position="358"/>
    </location>
</feature>
<proteinExistence type="predicted"/>
<accession>A0AA38R412</accession>
<evidence type="ECO:0000313" key="2">
    <source>
        <dbReference type="EMBL" id="KAJ9132615.1"/>
    </source>
</evidence>
<feature type="compositionally biased region" description="Basic and acidic residues" evidence="1">
    <location>
        <begin position="1244"/>
        <end position="1267"/>
    </location>
</feature>
<dbReference type="Proteomes" id="UP001174694">
    <property type="component" value="Unassembled WGS sequence"/>
</dbReference>
<sequence length="1364" mass="147224">MRLTSPADPFAGAARRPEPDTALWKPARPPITSSSFLPPPLPHPKPWHRVLVPSSHARANQRRVWKRIGGLARPVGDDSAAFVELAAQGQGARKRARTMRFVRSLADVKWDSRVREARDGSWDLVEARVSVAMARDEQLEAQASMSCETVARRTATFPEESLRWVPTKRHNSRWPIEPPRDDAPTIADLQPLNKFDIPTMDRETCEDVIADKPTESSHGRRKSRRLSRRVSSAIVGMGVQPMLEFPLSPATSTVAFSSPMKKSSPTKVSMSPLKNFTVSATPTKVAISSPFRDASLVRLASKGIVLPAIPENGSSSPHTSDRAPQLVFDQPSPEEPDEPEYETRRRVSLNNARRGDRQSGRVARLLALEIRELPKRRHSFLSREFDSTNGLAGRRHTLDLVSDGTEQIKLDVASPSTDTAPPGKGADKSEPSASIDAPRSAVDVDVRMNLDIFGQSPVAMRNVAPTSDTLAAGSLGRSCAEDEIQPNSPPMPRADVPEVVRYDSLQNPLGISDGARRNEEPMRQAAILTSSTNTPPDLGAGLGRAPSSASWTNVDVQPDPAPGLLPAPAVTVKPSPRVTTIAGLQPGETAPAEAYGDSRLLICNIREEVMGRSPTCSSDQANLDATETSPSTSIVLDENCPSHAPLDDECSTETEESVSDLMPDDVSTAIRVELYHPTVAIDIDGEDSHSETEEQQSTQPTTPNKDLGTASNSYSQKGPVYDQHGEATSREVLEQTPMIDSTVDHEVPHSAFAGHSIPLSSGAPDFSPCVRQTMPKGSSDSAGSLGHHRRIENDSFLVTLKLGPASSAAASILSAHTTVAKTVPDKEANGQAWTCSETRASPMAASQRIEVESILVLSPASSPGFKPINGHQRSSKSPSPADKDNVHQDEDIVLPKEAAMAVPKVEDARVAIELEADVPVEGSRRQSSDSDTDLLRDFITRVRAGKTAQAAAAAQSRSRPKRRSGSITSCGSPLSKNESRSITSGERPPLGEKDLNKSPSPTKKRKLQNPGDVDLRKNERLGKPALDDTSPPRTKRRRKRMEAETDSVLSSDFQEGQSLTESAGVRRSTRNRQARLPVKAATPATSPALSHIPVRLAGLSGMMQDGDAVAGFTLTAKTRSEEKDLAAVTRVNTRKNKANSMLPSAVLALQAEDPGWKLRELKSVFEAREAHAVQDDAEGLEILRPRILQRKRKGVRWAETLVRFQGEDEHDVLSNSNTRASPEGDEGEKGRALPEEEEVASAKPEFKEDNPPPEVEVKAESRQEKTTARRTRASRLQPPKTKSSLPSAPAPQAPSTSTSSTTNSSAAAPKGTAVSKAPTRKPSAVPRANASVVRMATRRTKVTTLGMSSNGTPAPKRRTTRTVS</sequence>
<feature type="compositionally biased region" description="Polar residues" evidence="1">
    <location>
        <begin position="1047"/>
        <end position="1061"/>
    </location>
</feature>
<feature type="region of interest" description="Disordered" evidence="1">
    <location>
        <begin position="862"/>
        <end position="887"/>
    </location>
</feature>
<feature type="compositionally biased region" description="Basic residues" evidence="1">
    <location>
        <begin position="1355"/>
        <end position="1364"/>
    </location>
</feature>
<comment type="caution">
    <text evidence="2">The sequence shown here is derived from an EMBL/GenBank/DDBJ whole genome shotgun (WGS) entry which is preliminary data.</text>
</comment>
<gene>
    <name evidence="2" type="ORF">NKR23_g11104</name>
</gene>
<feature type="compositionally biased region" description="Polar residues" evidence="1">
    <location>
        <begin position="1342"/>
        <end position="1352"/>
    </location>
</feature>